<reference evidence="2" key="1">
    <citation type="journal article" date="2020" name="Nature">
        <title>Giant virus diversity and host interactions through global metagenomics.</title>
        <authorList>
            <person name="Schulz F."/>
            <person name="Roux S."/>
            <person name="Paez-Espino D."/>
            <person name="Jungbluth S."/>
            <person name="Walsh D.A."/>
            <person name="Denef V.J."/>
            <person name="McMahon K.D."/>
            <person name="Konstantinidis K.T."/>
            <person name="Eloe-Fadrosh E.A."/>
            <person name="Kyrpides N.C."/>
            <person name="Woyke T."/>
        </authorList>
    </citation>
    <scope>NUCLEOTIDE SEQUENCE</scope>
    <source>
        <strain evidence="2">GVMAG-M-3300023179-62</strain>
    </source>
</reference>
<dbReference type="AlphaFoldDB" id="A0A6C0H3B7"/>
<sequence>MSSGEDDDWESSGCERDDDDDECEEDRDVTFEAEIDAYKRVGLPGLGGDVPKTRLEKSQQDPLEKFTQSVLAILLKIRSTDVINIEDNDIKIMVKQAAYLDTVERKNPTAYVLGFLSTKPKKLSDANELTEDLFNKIVNKVLPVTDSDASVFPHDIIRYARLWENLCLKK</sequence>
<accession>A0A6C0H3B7</accession>
<proteinExistence type="predicted"/>
<dbReference type="EMBL" id="MN739861">
    <property type="protein sequence ID" value="QHT75028.1"/>
    <property type="molecule type" value="Genomic_DNA"/>
</dbReference>
<name>A0A6C0H3B7_9ZZZZ</name>
<organism evidence="2">
    <name type="scientific">viral metagenome</name>
    <dbReference type="NCBI Taxonomy" id="1070528"/>
    <lineage>
        <taxon>unclassified sequences</taxon>
        <taxon>metagenomes</taxon>
        <taxon>organismal metagenomes</taxon>
    </lineage>
</organism>
<evidence type="ECO:0000256" key="1">
    <source>
        <dbReference type="SAM" id="MobiDB-lite"/>
    </source>
</evidence>
<protein>
    <submittedName>
        <fullName evidence="2">Uncharacterized protein</fullName>
    </submittedName>
</protein>
<evidence type="ECO:0000313" key="2">
    <source>
        <dbReference type="EMBL" id="QHT75028.1"/>
    </source>
</evidence>
<feature type="region of interest" description="Disordered" evidence="1">
    <location>
        <begin position="1"/>
        <end position="26"/>
    </location>
</feature>